<dbReference type="HOGENOM" id="CLU_1137167_0_0_10"/>
<keyword evidence="1" id="KW-0472">Membrane</keyword>
<dbReference type="RefSeq" id="WP_014202898.1">
    <property type="nucleotide sequence ID" value="NC_016599.1"/>
</dbReference>
<organism evidence="2 3">
    <name type="scientific">Owenweeksia hongkongensis (strain DSM 17368 / CIP 108786 / JCM 12287 / NRRL B-23963 / UST20020801)</name>
    <dbReference type="NCBI Taxonomy" id="926562"/>
    <lineage>
        <taxon>Bacteria</taxon>
        <taxon>Pseudomonadati</taxon>
        <taxon>Bacteroidota</taxon>
        <taxon>Flavobacteriia</taxon>
        <taxon>Flavobacteriales</taxon>
        <taxon>Owenweeksiaceae</taxon>
        <taxon>Owenweeksia</taxon>
    </lineage>
</organism>
<dbReference type="KEGG" id="oho:Oweho_2581"/>
<proteinExistence type="predicted"/>
<dbReference type="EMBL" id="CP003156">
    <property type="protein sequence ID" value="AEV33549.1"/>
    <property type="molecule type" value="Genomic_DNA"/>
</dbReference>
<accession>G8R8F6</accession>
<dbReference type="AlphaFoldDB" id="G8R8F6"/>
<protein>
    <submittedName>
        <fullName evidence="2">Uncharacterized protein</fullName>
    </submittedName>
</protein>
<evidence type="ECO:0000256" key="1">
    <source>
        <dbReference type="SAM" id="Phobius"/>
    </source>
</evidence>
<keyword evidence="3" id="KW-1185">Reference proteome</keyword>
<dbReference type="Proteomes" id="UP000005631">
    <property type="component" value="Chromosome"/>
</dbReference>
<feature type="transmembrane region" description="Helical" evidence="1">
    <location>
        <begin position="114"/>
        <end position="135"/>
    </location>
</feature>
<dbReference type="eggNOG" id="ENOG5032GYU">
    <property type="taxonomic scope" value="Bacteria"/>
</dbReference>
<dbReference type="InterPro" id="IPR054235">
    <property type="entry name" value="DUF6962"/>
</dbReference>
<feature type="transmembrane region" description="Helical" evidence="1">
    <location>
        <begin position="76"/>
        <end position="93"/>
    </location>
</feature>
<keyword evidence="1" id="KW-0812">Transmembrane</keyword>
<evidence type="ECO:0000313" key="2">
    <source>
        <dbReference type="EMBL" id="AEV33549.1"/>
    </source>
</evidence>
<feature type="transmembrane region" description="Helical" evidence="1">
    <location>
        <begin position="48"/>
        <end position="70"/>
    </location>
</feature>
<reference evidence="2 3" key="1">
    <citation type="journal article" date="2012" name="Stand. Genomic Sci.">
        <title>Genome sequence of the orange-pigmented seawater bacterium Owenweeksia hongkongensis type strain (UST20020801(T)).</title>
        <authorList>
            <person name="Riedel T."/>
            <person name="Held B."/>
            <person name="Nolan M."/>
            <person name="Lucas S."/>
            <person name="Lapidus A."/>
            <person name="Tice H."/>
            <person name="Del Rio T.G."/>
            <person name="Cheng J.F."/>
            <person name="Han C."/>
            <person name="Tapia R."/>
            <person name="Goodwin L.A."/>
            <person name="Pitluck S."/>
            <person name="Liolios K."/>
            <person name="Mavromatis K."/>
            <person name="Pagani I."/>
            <person name="Ivanova N."/>
            <person name="Mikhailova N."/>
            <person name="Pati A."/>
            <person name="Chen A."/>
            <person name="Palaniappan K."/>
            <person name="Rohde M."/>
            <person name="Tindall B.J."/>
            <person name="Detter J.C."/>
            <person name="Goker M."/>
            <person name="Woyke T."/>
            <person name="Bristow J."/>
            <person name="Eisen J.A."/>
            <person name="Markowitz V."/>
            <person name="Hugenholtz P."/>
            <person name="Klenk H.P."/>
            <person name="Kyrpides N.C."/>
        </authorList>
    </citation>
    <scope>NUCLEOTIDE SEQUENCE</scope>
    <source>
        <strain evidence="3">DSM 17368 / JCM 12287 / NRRL B-23963</strain>
    </source>
</reference>
<feature type="transmembrane region" description="Helical" evidence="1">
    <location>
        <begin position="169"/>
        <end position="189"/>
    </location>
</feature>
<dbReference type="Pfam" id="PF22285">
    <property type="entry name" value="DUF6962"/>
    <property type="match status" value="1"/>
</dbReference>
<feature type="transmembrane region" description="Helical" evidence="1">
    <location>
        <begin position="17"/>
        <end position="36"/>
    </location>
</feature>
<gene>
    <name evidence="2" type="ordered locus">Oweho_2581</name>
</gene>
<feature type="transmembrane region" description="Helical" evidence="1">
    <location>
        <begin position="195"/>
        <end position="213"/>
    </location>
</feature>
<name>G8R8F6_OWEHD</name>
<sequence>MEQPSIYPFGIRIDEPVTMITDVLVAIVCIIAALKLRKYSDGSGTHKIIISYFAMMGVATFIGGVFGHGFLYALGFYWKLPGWLLSMLAVNFLERVMIRYSKPILSTKGHKFFSWFNIVELLTFMALAFATLNFLYVEIHSTYGFLVVVFGFCVFNYRRRNRTKAVKLMMIAVAMIFICSVIFVAELSISKWFNHADLAHIFMAIGAIFFYYASKEMMLETQNGKDLKEAEGKDSLREKRFSHV</sequence>
<keyword evidence="1" id="KW-1133">Transmembrane helix</keyword>
<feature type="transmembrane region" description="Helical" evidence="1">
    <location>
        <begin position="141"/>
        <end position="157"/>
    </location>
</feature>
<evidence type="ECO:0000313" key="3">
    <source>
        <dbReference type="Proteomes" id="UP000005631"/>
    </source>
</evidence>